<name>A0A150HG81_9MICO</name>
<proteinExistence type="predicted"/>
<evidence type="ECO:0000313" key="2">
    <source>
        <dbReference type="Proteomes" id="UP000075357"/>
    </source>
</evidence>
<dbReference type="PATRIC" id="fig|36807.3.peg.925"/>
<dbReference type="EMBL" id="LRAD01000024">
    <property type="protein sequence ID" value="KXZ61035.1"/>
    <property type="molecule type" value="Genomic_DNA"/>
</dbReference>
<dbReference type="Proteomes" id="UP000075357">
    <property type="component" value="Unassembled WGS sequence"/>
</dbReference>
<comment type="caution">
    <text evidence="1">The sequence shown here is derived from an EMBL/GenBank/DDBJ whole genome shotgun (WGS) entry which is preliminary data.</text>
</comment>
<reference evidence="1 2" key="1">
    <citation type="submission" date="2016-01" db="EMBL/GenBank/DDBJ databases">
        <title>Draft genome sequences of Microbacterium laevaniformans LCDC 91-0039 and the type strain of Microbacterium hominis LCDC 84-209.</title>
        <authorList>
            <person name="Bernier A.-M."/>
            <person name="Bernard K."/>
        </authorList>
    </citation>
    <scope>NUCLEOTIDE SEQUENCE [LARGE SCALE GENOMIC DNA]</scope>
    <source>
        <strain evidence="1 2">LCDC 91-0039</strain>
    </source>
</reference>
<evidence type="ECO:0008006" key="3">
    <source>
        <dbReference type="Google" id="ProtNLM"/>
    </source>
</evidence>
<evidence type="ECO:0000313" key="1">
    <source>
        <dbReference type="EMBL" id="KXZ61035.1"/>
    </source>
</evidence>
<dbReference type="AlphaFoldDB" id="A0A150HG81"/>
<sequence>MCDASQAVFTTGALLRSGLSRSQLRQHISAGTFHRCRRGVYTTVGACDAARDIGAHGGRFACVTAARHLGLWVLTDDARTHVWLCDGQRTYHPWGCGCVEHWDDGPLGRAGTSASVPRVLLQIQRCHGVEEFFVVLESALRLGLIDDDGRRWLHERVDAAGREALALARHDADSGLESLLRWRLRRLDLRVQTQRTVVGVGRVDLLVGDRLLIEADGVDNHDGPSHRHKDLVRDANAAAWGLVTLRFDYALIVHDWDLVEAAIVGMLATLAQAPRVTI</sequence>
<protein>
    <recommendedName>
        <fullName evidence="3">DUF559 domain-containing protein</fullName>
    </recommendedName>
</protein>
<gene>
    <name evidence="1" type="ORF">Mlaev_00901</name>
</gene>
<dbReference type="STRING" id="36807.Mlaev_00901"/>
<organism evidence="1 2">
    <name type="scientific">Microbacterium laevaniformans</name>
    <dbReference type="NCBI Taxonomy" id="36807"/>
    <lineage>
        <taxon>Bacteria</taxon>
        <taxon>Bacillati</taxon>
        <taxon>Actinomycetota</taxon>
        <taxon>Actinomycetes</taxon>
        <taxon>Micrococcales</taxon>
        <taxon>Microbacteriaceae</taxon>
        <taxon>Microbacterium</taxon>
    </lineage>
</organism>
<accession>A0A150HG81</accession>
<keyword evidence="2" id="KW-1185">Reference proteome</keyword>
<dbReference type="Gene3D" id="3.40.960.10">
    <property type="entry name" value="VSR Endonuclease"/>
    <property type="match status" value="1"/>
</dbReference>